<dbReference type="Proteomes" id="UP001183794">
    <property type="component" value="Unassembled WGS sequence"/>
</dbReference>
<proteinExistence type="predicted"/>
<keyword evidence="4" id="KW-1185">Reference proteome</keyword>
<organism evidence="3 4">
    <name type="scientific">Enteractinococcus fodinae</name>
    <dbReference type="NCBI Taxonomy" id="684663"/>
    <lineage>
        <taxon>Bacteria</taxon>
        <taxon>Bacillati</taxon>
        <taxon>Actinomycetota</taxon>
        <taxon>Actinomycetes</taxon>
        <taxon>Micrococcales</taxon>
        <taxon>Micrococcaceae</taxon>
    </lineage>
</organism>
<feature type="transmembrane region" description="Helical" evidence="2">
    <location>
        <begin position="86"/>
        <end position="102"/>
    </location>
</feature>
<reference evidence="3 4" key="1">
    <citation type="submission" date="2023-07" db="EMBL/GenBank/DDBJ databases">
        <title>Sequencing the genomes of 1000 actinobacteria strains.</title>
        <authorList>
            <person name="Klenk H.-P."/>
        </authorList>
    </citation>
    <scope>NUCLEOTIDE SEQUENCE [LARGE SCALE GENOMIC DNA]</scope>
    <source>
        <strain evidence="3 4">DSM 22966</strain>
    </source>
</reference>
<protein>
    <submittedName>
        <fullName evidence="3">Uncharacterized protein</fullName>
    </submittedName>
</protein>
<name>A0ABU2B1Y3_9MICC</name>
<evidence type="ECO:0000313" key="3">
    <source>
        <dbReference type="EMBL" id="MDR7347612.1"/>
    </source>
</evidence>
<keyword evidence="2" id="KW-0472">Membrane</keyword>
<evidence type="ECO:0000256" key="2">
    <source>
        <dbReference type="SAM" id="Phobius"/>
    </source>
</evidence>
<evidence type="ECO:0000313" key="4">
    <source>
        <dbReference type="Proteomes" id="UP001183794"/>
    </source>
</evidence>
<sequence length="111" mass="11882">MTTNIEPVGTPPEPDHDPLAEAEVTADPGSQAPSAATDKPTMFERADKVADGVETAMDFLSIAMVYVLGLLAIVFAILGLIYVPSMWWVALLLGGYGIYLLIPGGDKWVIY</sequence>
<feature type="region of interest" description="Disordered" evidence="1">
    <location>
        <begin position="1"/>
        <end position="38"/>
    </location>
</feature>
<feature type="transmembrane region" description="Helical" evidence="2">
    <location>
        <begin position="59"/>
        <end position="80"/>
    </location>
</feature>
<evidence type="ECO:0000256" key="1">
    <source>
        <dbReference type="SAM" id="MobiDB-lite"/>
    </source>
</evidence>
<keyword evidence="2" id="KW-1133">Transmembrane helix</keyword>
<gene>
    <name evidence="3" type="ORF">J2S62_001869</name>
</gene>
<dbReference type="EMBL" id="JAVDYJ010000001">
    <property type="protein sequence ID" value="MDR7347612.1"/>
    <property type="molecule type" value="Genomic_DNA"/>
</dbReference>
<keyword evidence="2" id="KW-0812">Transmembrane</keyword>
<comment type="caution">
    <text evidence="3">The sequence shown here is derived from an EMBL/GenBank/DDBJ whole genome shotgun (WGS) entry which is preliminary data.</text>
</comment>
<accession>A0ABU2B1Y3</accession>
<dbReference type="RefSeq" id="WP_310174016.1">
    <property type="nucleotide sequence ID" value="NZ_BAABHE010000003.1"/>
</dbReference>